<dbReference type="GeneID" id="89499350"/>
<dbReference type="EMBL" id="APBN01000001">
    <property type="protein sequence ID" value="EMT54292.1"/>
    <property type="molecule type" value="Genomic_DNA"/>
</dbReference>
<comment type="caution">
    <text evidence="1">The sequence shown here is derived from an EMBL/GenBank/DDBJ whole genome shotgun (WGS) entry which is preliminary data.</text>
</comment>
<sequence length="271" mass="31691">MISLNFAFEEKYRSHTVTLNIEETATPDTYSHAIEKLIHDFIPYIGKTQNDMYSLEIIVAGEEISEPAFWEKAILDFRLEDLAIRYHKALIHLVKSSKPVWLDEENPAGRSAAFYLSKLSVANLPYYTEYIKWHDMDHEVSEYQDIEELIKMYGWCPETLELAAVRGGIGCGQEGLWQFDSFVKEMGLREYLLENNLLDHFVFAVFLENYLKHYGEIMKNNRHFHWPLSYCLDFVSDILADLIEDEDVAGEYFAKCRSIAENYYAEHKLPV</sequence>
<dbReference type="PATRIC" id="fig|1300222.3.peg.358"/>
<name>M8DLC7_9BACL</name>
<evidence type="ECO:0000313" key="1">
    <source>
        <dbReference type="EMBL" id="EMT54292.1"/>
    </source>
</evidence>
<dbReference type="AlphaFoldDB" id="M8DLC7"/>
<dbReference type="Proteomes" id="UP000012081">
    <property type="component" value="Unassembled WGS sequence"/>
</dbReference>
<dbReference type="OrthoDB" id="342722at2"/>
<accession>M8DLC7</accession>
<gene>
    <name evidence="1" type="ORF">I532_01760</name>
</gene>
<protein>
    <submittedName>
        <fullName evidence="1">Uncharacterized protein</fullName>
    </submittedName>
</protein>
<keyword evidence="2" id="KW-1185">Reference proteome</keyword>
<reference evidence="1 2" key="1">
    <citation type="submission" date="2013-03" db="EMBL/GenBank/DDBJ databases">
        <title>Assembly of a new bacterial strain Brevibacillus borstelensis AK1.</title>
        <authorList>
            <person name="Rajan I."/>
            <person name="PoliReddy D."/>
            <person name="Sugumar T."/>
            <person name="Rathinam K."/>
            <person name="Alqarawi S."/>
            <person name="Khalil A.B."/>
            <person name="Sivakumar N."/>
        </authorList>
    </citation>
    <scope>NUCLEOTIDE SEQUENCE [LARGE SCALE GENOMIC DNA]</scope>
    <source>
        <strain evidence="1 2">AK1</strain>
    </source>
</reference>
<organism evidence="1 2">
    <name type="scientific">Brevibacillus borstelensis AK1</name>
    <dbReference type="NCBI Taxonomy" id="1300222"/>
    <lineage>
        <taxon>Bacteria</taxon>
        <taxon>Bacillati</taxon>
        <taxon>Bacillota</taxon>
        <taxon>Bacilli</taxon>
        <taxon>Bacillales</taxon>
        <taxon>Paenibacillaceae</taxon>
        <taxon>Brevibacillus</taxon>
    </lineage>
</organism>
<evidence type="ECO:0000313" key="2">
    <source>
        <dbReference type="Proteomes" id="UP000012081"/>
    </source>
</evidence>
<dbReference type="RefSeq" id="WP_003386014.1">
    <property type="nucleotide sequence ID" value="NZ_APBN01000001.1"/>
</dbReference>
<proteinExistence type="predicted"/>